<gene>
    <name evidence="2" type="ORF">GDO81_000954</name>
</gene>
<keyword evidence="3" id="KW-1185">Reference proteome</keyword>
<feature type="region of interest" description="Disordered" evidence="1">
    <location>
        <begin position="19"/>
        <end position="56"/>
    </location>
</feature>
<proteinExistence type="predicted"/>
<accession>A0AAV7D8M6</accession>
<feature type="compositionally biased region" description="Acidic residues" evidence="1">
    <location>
        <begin position="32"/>
        <end position="50"/>
    </location>
</feature>
<dbReference type="EMBL" id="WNYA01000001">
    <property type="protein sequence ID" value="KAG8593810.1"/>
    <property type="molecule type" value="Genomic_DNA"/>
</dbReference>
<evidence type="ECO:0000313" key="2">
    <source>
        <dbReference type="EMBL" id="KAG8593810.1"/>
    </source>
</evidence>
<dbReference type="Proteomes" id="UP000824782">
    <property type="component" value="Unassembled WGS sequence"/>
</dbReference>
<reference evidence="2" key="1">
    <citation type="thesis" date="2020" institute="ProQuest LLC" country="789 East Eisenhower Parkway, Ann Arbor, MI, USA">
        <title>Comparative Genomics and Chromosome Evolution.</title>
        <authorList>
            <person name="Mudd A.B."/>
        </authorList>
    </citation>
    <scope>NUCLEOTIDE SEQUENCE</scope>
    <source>
        <strain evidence="2">237g6f4</strain>
        <tissue evidence="2">Blood</tissue>
    </source>
</reference>
<evidence type="ECO:0000313" key="3">
    <source>
        <dbReference type="Proteomes" id="UP000824782"/>
    </source>
</evidence>
<evidence type="ECO:0000256" key="1">
    <source>
        <dbReference type="SAM" id="MobiDB-lite"/>
    </source>
</evidence>
<organism evidence="2 3">
    <name type="scientific">Engystomops pustulosus</name>
    <name type="common">Tungara frog</name>
    <name type="synonym">Physalaemus pustulosus</name>
    <dbReference type="NCBI Taxonomy" id="76066"/>
    <lineage>
        <taxon>Eukaryota</taxon>
        <taxon>Metazoa</taxon>
        <taxon>Chordata</taxon>
        <taxon>Craniata</taxon>
        <taxon>Vertebrata</taxon>
        <taxon>Euteleostomi</taxon>
        <taxon>Amphibia</taxon>
        <taxon>Batrachia</taxon>
        <taxon>Anura</taxon>
        <taxon>Neobatrachia</taxon>
        <taxon>Hyloidea</taxon>
        <taxon>Leptodactylidae</taxon>
        <taxon>Leiuperinae</taxon>
        <taxon>Engystomops</taxon>
    </lineage>
</organism>
<sequence length="75" mass="8318">MLKSVEVLEKSSDSLSIISQPILGPSSKVDDNGVDEEEDEGIEEEEDDWDPALPEPNVHQISCLKTYFGHSSFKP</sequence>
<protein>
    <submittedName>
        <fullName evidence="2">Uncharacterized protein</fullName>
    </submittedName>
</protein>
<name>A0AAV7D8M6_ENGPU</name>
<dbReference type="AlphaFoldDB" id="A0AAV7D8M6"/>
<comment type="caution">
    <text evidence="2">The sequence shown here is derived from an EMBL/GenBank/DDBJ whole genome shotgun (WGS) entry which is preliminary data.</text>
</comment>